<evidence type="ECO:0000313" key="2">
    <source>
        <dbReference type="WBParaSite" id="PSAMB.scaffold274size59727.g4285.t1"/>
    </source>
</evidence>
<dbReference type="WBParaSite" id="PSAMB.scaffold274size59727.g4285.t1">
    <property type="protein sequence ID" value="PSAMB.scaffold274size59727.g4285.t1"/>
    <property type="gene ID" value="PSAMB.scaffold274size59727.g4285"/>
</dbReference>
<reference evidence="2" key="1">
    <citation type="submission" date="2022-11" db="UniProtKB">
        <authorList>
            <consortium name="WormBaseParasite"/>
        </authorList>
    </citation>
    <scope>IDENTIFICATION</scope>
</reference>
<protein>
    <submittedName>
        <fullName evidence="2">Uncharacterized protein</fullName>
    </submittedName>
</protein>
<sequence length="108" mass="12455">MRIARAVVIQRSPIARECENDFVDRRRRSDRAAVSRQFINAGRRAEERVEERDPECVTVRAKQDDTRFEGAWRGGDCDRNGHDRIGNLDATLPLRNSVCETARWSVGR</sequence>
<organism evidence="1 2">
    <name type="scientific">Plectus sambesii</name>
    <dbReference type="NCBI Taxonomy" id="2011161"/>
    <lineage>
        <taxon>Eukaryota</taxon>
        <taxon>Metazoa</taxon>
        <taxon>Ecdysozoa</taxon>
        <taxon>Nematoda</taxon>
        <taxon>Chromadorea</taxon>
        <taxon>Plectida</taxon>
        <taxon>Plectina</taxon>
        <taxon>Plectoidea</taxon>
        <taxon>Plectidae</taxon>
        <taxon>Plectus</taxon>
    </lineage>
</organism>
<keyword evidence="1" id="KW-1185">Reference proteome</keyword>
<name>A0A914VY59_9BILA</name>
<proteinExistence type="predicted"/>
<accession>A0A914VY59</accession>
<dbReference type="AlphaFoldDB" id="A0A914VY59"/>
<evidence type="ECO:0000313" key="1">
    <source>
        <dbReference type="Proteomes" id="UP000887566"/>
    </source>
</evidence>
<dbReference type="Proteomes" id="UP000887566">
    <property type="component" value="Unplaced"/>
</dbReference>